<dbReference type="InterPro" id="IPR040371">
    <property type="entry name" value="RMC1"/>
</dbReference>
<dbReference type="GO" id="GO:0035658">
    <property type="term" value="C:Mon1-Ccz1 complex"/>
    <property type="evidence" value="ECO:0007669"/>
    <property type="project" value="InterPro"/>
</dbReference>
<dbReference type="InterPro" id="IPR049040">
    <property type="entry name" value="RMC1_N"/>
</dbReference>
<name>A0A7N0ZSC7_KALFE</name>
<feature type="compositionally biased region" description="Polar residues" evidence="1">
    <location>
        <begin position="484"/>
        <end position="493"/>
    </location>
</feature>
<dbReference type="InterPro" id="IPR009755">
    <property type="entry name" value="RMC1_C"/>
</dbReference>
<evidence type="ECO:0000259" key="3">
    <source>
        <dbReference type="Pfam" id="PF21029"/>
    </source>
</evidence>
<dbReference type="OMA" id="VWVHNRE"/>
<dbReference type="Proteomes" id="UP000594263">
    <property type="component" value="Unplaced"/>
</dbReference>
<dbReference type="GO" id="GO:0031902">
    <property type="term" value="C:late endosome membrane"/>
    <property type="evidence" value="ECO:0007669"/>
    <property type="project" value="TreeGrafter"/>
</dbReference>
<keyword evidence="5" id="KW-1185">Reference proteome</keyword>
<accession>A0A7N0ZSC7</accession>
<reference evidence="4" key="1">
    <citation type="submission" date="2021-01" db="UniProtKB">
        <authorList>
            <consortium name="EnsemblPlants"/>
        </authorList>
    </citation>
    <scope>IDENTIFICATION</scope>
</reference>
<dbReference type="PANTHER" id="PTHR12897:SF4">
    <property type="entry name" value="REGULATOR OF MON1-CCZ1 COMPLEX"/>
    <property type="match status" value="1"/>
</dbReference>
<dbReference type="GO" id="GO:0005765">
    <property type="term" value="C:lysosomal membrane"/>
    <property type="evidence" value="ECO:0007669"/>
    <property type="project" value="TreeGrafter"/>
</dbReference>
<dbReference type="GO" id="GO:0010506">
    <property type="term" value="P:regulation of autophagy"/>
    <property type="evidence" value="ECO:0007669"/>
    <property type="project" value="InterPro"/>
</dbReference>
<dbReference type="EnsemblPlants" id="Kaladp0024s0232.1.v1.1">
    <property type="protein sequence ID" value="Kaladp0024s0232.1.v1.1"/>
    <property type="gene ID" value="Kaladp0024s0232.v1.1"/>
</dbReference>
<organism evidence="4 5">
    <name type="scientific">Kalanchoe fedtschenkoi</name>
    <name type="common">Lavender scallops</name>
    <name type="synonym">South American air plant</name>
    <dbReference type="NCBI Taxonomy" id="63787"/>
    <lineage>
        <taxon>Eukaryota</taxon>
        <taxon>Viridiplantae</taxon>
        <taxon>Streptophyta</taxon>
        <taxon>Embryophyta</taxon>
        <taxon>Tracheophyta</taxon>
        <taxon>Spermatophyta</taxon>
        <taxon>Magnoliopsida</taxon>
        <taxon>eudicotyledons</taxon>
        <taxon>Gunneridae</taxon>
        <taxon>Pentapetalae</taxon>
        <taxon>Saxifragales</taxon>
        <taxon>Crassulaceae</taxon>
        <taxon>Kalanchoe</taxon>
    </lineage>
</organism>
<feature type="domain" description="Mic1" evidence="2">
    <location>
        <begin position="502"/>
        <end position="702"/>
    </location>
</feature>
<evidence type="ECO:0000313" key="4">
    <source>
        <dbReference type="EnsemblPlants" id="Kaladp0024s0232.1.v1.1"/>
    </source>
</evidence>
<protein>
    <recommendedName>
        <fullName evidence="6">Mic1 domain-containing protein</fullName>
    </recommendedName>
</protein>
<feature type="compositionally biased region" description="Polar residues" evidence="1">
    <location>
        <begin position="500"/>
        <end position="518"/>
    </location>
</feature>
<dbReference type="Pfam" id="PF07035">
    <property type="entry name" value="RMC1_C"/>
    <property type="match status" value="1"/>
</dbReference>
<evidence type="ECO:0008006" key="6">
    <source>
        <dbReference type="Google" id="ProtNLM"/>
    </source>
</evidence>
<evidence type="ECO:0000313" key="5">
    <source>
        <dbReference type="Proteomes" id="UP000594263"/>
    </source>
</evidence>
<evidence type="ECO:0000256" key="1">
    <source>
        <dbReference type="SAM" id="MobiDB-lite"/>
    </source>
</evidence>
<dbReference type="PANTHER" id="PTHR12897">
    <property type="entry name" value="COLON CANCER-ASSOCIATED PROTEIN MIC1"/>
    <property type="match status" value="1"/>
</dbReference>
<feature type="domain" description="Regulator of MON1-CCZ1 complex N-terminal" evidence="3">
    <location>
        <begin position="40"/>
        <end position="155"/>
    </location>
</feature>
<dbReference type="Gramene" id="Kaladp0024s0232.1.v1.1">
    <property type="protein sequence ID" value="Kaladp0024s0232.1.v1.1"/>
    <property type="gene ID" value="Kaladp0024s0232.v1.1"/>
</dbReference>
<proteinExistence type="predicted"/>
<feature type="region of interest" description="Disordered" evidence="1">
    <location>
        <begin position="482"/>
        <end position="518"/>
    </location>
</feature>
<sequence>MFGKAGSQSGASFNGSGALSHVYIRSPPLRCKVPGSRGLYYDDGNKLLIASTSDQVFAWRTVPFSPTASPTCDLISEGPVLSIRFSLDVKVLAIQRSRHEIMFQNRETKECFTHWCKTESESILGFFWTDCPTCDIVIVKTSGLDFFVYKSESSSINLVETKRLNVNWYVYTHESRLVLLSSGMQCKNFTGFQLSSAGLIRLPKFEMVMAKSEANSKPVLAAEDTHIVTVYGRIYCLQVDKVAMLLHLYRFYRDAVVQQCSLPVYSSKISVSVIDNVLLVHQVDAKVVILYDIFGDSRAPISAPLPMLIRGFVRTNSSSRSLSRENDSAETNEFNNGVSIYGDDWTFLCPDLVCDIGKGLLWKIHLDLEAISASSSEAASMLEFLQRRKLEANRAKQLSLALARTIIVERRPISIVAKAMDVLITSYSHSCKSGISIKAVKAEKASSSSMVVQARSSINELNESADSDDNAKVKKVAFTDMQPKGSSTSQVLSQEKAADSRSSSFHTQVSGSSSRPLNANLAETDSQLSSAAVSPDEIYNFVFAPVEEEMTGDPSYLVAIIIEFLRSANLEKVKVNANHYILTVQLLARSERYSELGSFIIHKIVDPSKEVAYQLLESGRQNLQTRKLGLDMLRELSLHQDYVVMLVQDGYYLEALQYVWKYKVTSVRPSMFLEAAASSNNSQHLAAVLRFFSDFSSEFRSSAEHHTYCHILNGMNSSIST</sequence>
<evidence type="ECO:0000259" key="2">
    <source>
        <dbReference type="Pfam" id="PF07035"/>
    </source>
</evidence>
<dbReference type="AlphaFoldDB" id="A0A7N0ZSC7"/>
<dbReference type="Pfam" id="PF21029">
    <property type="entry name" value="RMC1_N"/>
    <property type="match status" value="1"/>
</dbReference>